<evidence type="ECO:0000256" key="3">
    <source>
        <dbReference type="ARBA" id="ARBA00023125"/>
    </source>
</evidence>
<evidence type="ECO:0000256" key="1">
    <source>
        <dbReference type="ARBA" id="ARBA00006295"/>
    </source>
</evidence>
<feature type="compositionally biased region" description="Acidic residues" evidence="4">
    <location>
        <begin position="332"/>
        <end position="348"/>
    </location>
</feature>
<evidence type="ECO:0000256" key="2">
    <source>
        <dbReference type="ARBA" id="ARBA00022829"/>
    </source>
</evidence>
<proteinExistence type="inferred from homology"/>
<protein>
    <submittedName>
        <fullName evidence="6">Chromosome partitioning protein, ParB family</fullName>
    </submittedName>
</protein>
<dbReference type="InterPro" id="IPR004437">
    <property type="entry name" value="ParB/RepB/Spo0J"/>
</dbReference>
<evidence type="ECO:0000256" key="4">
    <source>
        <dbReference type="SAM" id="MobiDB-lite"/>
    </source>
</evidence>
<feature type="domain" description="ParB-like N-terminal" evidence="5">
    <location>
        <begin position="427"/>
        <end position="519"/>
    </location>
</feature>
<evidence type="ECO:0000313" key="7">
    <source>
        <dbReference type="Proteomes" id="UP000199597"/>
    </source>
</evidence>
<dbReference type="InterPro" id="IPR057240">
    <property type="entry name" value="ParB_dimer_C"/>
</dbReference>
<dbReference type="EMBL" id="LT629766">
    <property type="protein sequence ID" value="SDR90075.1"/>
    <property type="molecule type" value="Genomic_DNA"/>
</dbReference>
<feature type="region of interest" description="Disordered" evidence="4">
    <location>
        <begin position="1"/>
        <end position="426"/>
    </location>
</feature>
<dbReference type="Pfam" id="PF17762">
    <property type="entry name" value="HTH_ParB"/>
    <property type="match status" value="1"/>
</dbReference>
<organism evidence="6 7">
    <name type="scientific">Brevibacterium siliguriense</name>
    <dbReference type="NCBI Taxonomy" id="1136497"/>
    <lineage>
        <taxon>Bacteria</taxon>
        <taxon>Bacillati</taxon>
        <taxon>Actinomycetota</taxon>
        <taxon>Actinomycetes</taxon>
        <taxon>Micrococcales</taxon>
        <taxon>Brevibacteriaceae</taxon>
        <taxon>Brevibacterium</taxon>
    </lineage>
</organism>
<feature type="compositionally biased region" description="Polar residues" evidence="4">
    <location>
        <begin position="226"/>
        <end position="248"/>
    </location>
</feature>
<evidence type="ECO:0000313" key="6">
    <source>
        <dbReference type="EMBL" id="SDR90075.1"/>
    </source>
</evidence>
<dbReference type="FunFam" id="3.90.1530.30:FF:000001">
    <property type="entry name" value="Chromosome partitioning protein ParB"/>
    <property type="match status" value="1"/>
</dbReference>
<feature type="compositionally biased region" description="Low complexity" evidence="4">
    <location>
        <begin position="370"/>
        <end position="382"/>
    </location>
</feature>
<dbReference type="Proteomes" id="UP000199597">
    <property type="component" value="Chromosome I"/>
</dbReference>
<dbReference type="SUPFAM" id="SSF109709">
    <property type="entry name" value="KorB DNA-binding domain-like"/>
    <property type="match status" value="1"/>
</dbReference>
<accession>A0A1H1MUI7</accession>
<comment type="similarity">
    <text evidence="1">Belongs to the ParB family.</text>
</comment>
<dbReference type="InterPro" id="IPR050336">
    <property type="entry name" value="Chromosome_partition/occlusion"/>
</dbReference>
<dbReference type="Gene3D" id="3.90.1530.30">
    <property type="match status" value="1"/>
</dbReference>
<dbReference type="Pfam" id="PF02195">
    <property type="entry name" value="ParB_N"/>
    <property type="match status" value="1"/>
</dbReference>
<feature type="compositionally biased region" description="Acidic residues" evidence="4">
    <location>
        <begin position="400"/>
        <end position="417"/>
    </location>
</feature>
<feature type="compositionally biased region" description="Low complexity" evidence="4">
    <location>
        <begin position="69"/>
        <end position="225"/>
    </location>
</feature>
<dbReference type="InterPro" id="IPR036086">
    <property type="entry name" value="ParB/Sulfiredoxin_sf"/>
</dbReference>
<gene>
    <name evidence="6" type="ORF">SAMN04489752_0541</name>
</gene>
<keyword evidence="7" id="KW-1185">Reference proteome</keyword>
<keyword evidence="2" id="KW-0159">Chromosome partition</keyword>
<dbReference type="Pfam" id="PF23552">
    <property type="entry name" value="ParB_C"/>
    <property type="match status" value="1"/>
</dbReference>
<feature type="compositionally biased region" description="Polar residues" evidence="4">
    <location>
        <begin position="257"/>
        <end position="285"/>
    </location>
</feature>
<dbReference type="PANTHER" id="PTHR33375:SF1">
    <property type="entry name" value="CHROMOSOME-PARTITIONING PROTEIN PARB-RELATED"/>
    <property type="match status" value="1"/>
</dbReference>
<dbReference type="GO" id="GO:0005694">
    <property type="term" value="C:chromosome"/>
    <property type="evidence" value="ECO:0007669"/>
    <property type="project" value="TreeGrafter"/>
</dbReference>
<dbReference type="Gene3D" id="1.10.10.2830">
    <property type="match status" value="1"/>
</dbReference>
<dbReference type="FunFam" id="1.10.10.2830:FF:000001">
    <property type="entry name" value="Chromosome partitioning protein ParB"/>
    <property type="match status" value="1"/>
</dbReference>
<dbReference type="CDD" id="cd16393">
    <property type="entry name" value="SPO0J_N"/>
    <property type="match status" value="1"/>
</dbReference>
<sequence>MAERKKRGLGRGLGALIPDANSNDRPVDVFFSGGHTEDDKGETKTSRTARTDPAASMQSSRRRKPKSAGTSRSTTKTSETGTETKAPVSKTAAAKPTTARPGSSKGGSSTTTRSKTSETKAAGTKSATSNTAATKSTPAKTSAAKTSGSKSTASKATASKTAGSTTSGTKSSTSKATGSKTASSKSTPAKSALVEASAAKANAGSSSKPSSAAKTTAPKTKAGSSPTTSDADNAEKASTTPTANTRKTSPPAVVTGPETSDSDVSATVSNAGSESESAQTDSTLSVVVDTSHAAATQESESARAAASVPSPEDDVRETHPGVYTSSGRNYDDSEQGDTAPVEDADGEIEMGTTNVVSSEAEDVESENQPASASAADDSYTASPESNVNETSSDSEKEPGEPESTEDAVDNEAGEYDGVESIPDTEFGEIDVDLIDANPRQPRTVFDEDLLAELVHSIREIGVLQPVVVRQKPSDRSRFELIMGERRLRATKDAGLPTIPAIIRYVEDTDLLRDALLENLHRAELNPLEEAAAYGQLLEDFGCTQEELSERIGRSRPQISNTLRLLRLPPLVQRRVAAGVISAGHARAILGLRDPEHMEVLAQRIVAEGLSVRASEEAVVLLNRGDSINVSRATTKVAPEFLAVAERLGDRLETKVNISVGKRKGKLSVEFANQEDLDRILGLLGVSNDEVI</sequence>
<dbReference type="InterPro" id="IPR003115">
    <property type="entry name" value="ParB_N"/>
</dbReference>
<reference evidence="7" key="1">
    <citation type="submission" date="2016-10" db="EMBL/GenBank/DDBJ databases">
        <authorList>
            <person name="Varghese N."/>
            <person name="Submissions S."/>
        </authorList>
    </citation>
    <scope>NUCLEOTIDE SEQUENCE [LARGE SCALE GENOMIC DNA]</scope>
    <source>
        <strain evidence="7">DSM 23676</strain>
    </source>
</reference>
<dbReference type="GO" id="GO:0007059">
    <property type="term" value="P:chromosome segregation"/>
    <property type="evidence" value="ECO:0007669"/>
    <property type="project" value="UniProtKB-KW"/>
</dbReference>
<dbReference type="PANTHER" id="PTHR33375">
    <property type="entry name" value="CHROMOSOME-PARTITIONING PROTEIN PARB-RELATED"/>
    <property type="match status" value="1"/>
</dbReference>
<evidence type="ECO:0000259" key="5">
    <source>
        <dbReference type="SMART" id="SM00470"/>
    </source>
</evidence>
<keyword evidence="3" id="KW-0238">DNA-binding</keyword>
<dbReference type="GO" id="GO:0045881">
    <property type="term" value="P:positive regulation of sporulation resulting in formation of a cellular spore"/>
    <property type="evidence" value="ECO:0007669"/>
    <property type="project" value="TreeGrafter"/>
</dbReference>
<dbReference type="AlphaFoldDB" id="A0A1H1MUI7"/>
<dbReference type="STRING" id="1136497.SAMN04489752_0541"/>
<dbReference type="GO" id="GO:0003677">
    <property type="term" value="F:DNA binding"/>
    <property type="evidence" value="ECO:0007669"/>
    <property type="project" value="UniProtKB-KW"/>
</dbReference>
<name>A0A1H1MUI7_9MICO</name>
<dbReference type="NCBIfam" id="TIGR00180">
    <property type="entry name" value="parB_part"/>
    <property type="match status" value="1"/>
</dbReference>
<feature type="compositionally biased region" description="Basic and acidic residues" evidence="4">
    <location>
        <begin position="35"/>
        <end position="45"/>
    </location>
</feature>
<dbReference type="SMART" id="SM00470">
    <property type="entry name" value="ParB"/>
    <property type="match status" value="1"/>
</dbReference>
<dbReference type="InterPro" id="IPR041468">
    <property type="entry name" value="HTH_ParB/Spo0J"/>
</dbReference>
<dbReference type="SUPFAM" id="SSF110849">
    <property type="entry name" value="ParB/Sulfiredoxin"/>
    <property type="match status" value="1"/>
</dbReference>